<evidence type="ECO:0000259" key="2">
    <source>
        <dbReference type="PROSITE" id="PS50006"/>
    </source>
</evidence>
<organism evidence="3 4">
    <name type="scientific">Sorghum bicolor</name>
    <name type="common">Sorghum</name>
    <name type="synonym">Sorghum vulgare</name>
    <dbReference type="NCBI Taxonomy" id="4558"/>
    <lineage>
        <taxon>Eukaryota</taxon>
        <taxon>Viridiplantae</taxon>
        <taxon>Streptophyta</taxon>
        <taxon>Embryophyta</taxon>
        <taxon>Tracheophyta</taxon>
        <taxon>Spermatophyta</taxon>
        <taxon>Magnoliopsida</taxon>
        <taxon>Liliopsida</taxon>
        <taxon>Poales</taxon>
        <taxon>Poaceae</taxon>
        <taxon>PACMAD clade</taxon>
        <taxon>Panicoideae</taxon>
        <taxon>Andropogonodae</taxon>
        <taxon>Andropogoneae</taxon>
        <taxon>Sorghinae</taxon>
        <taxon>Sorghum</taxon>
    </lineage>
</organism>
<dbReference type="GO" id="GO:0002151">
    <property type="term" value="F:G-quadruplex RNA binding"/>
    <property type="evidence" value="ECO:0007669"/>
    <property type="project" value="InterPro"/>
</dbReference>
<dbReference type="InterPro" id="IPR000253">
    <property type="entry name" value="FHA_dom"/>
</dbReference>
<dbReference type="EMBL" id="CM027680">
    <property type="protein sequence ID" value="KAG0547147.1"/>
    <property type="molecule type" value="Genomic_DNA"/>
</dbReference>
<gene>
    <name evidence="3" type="ORF">BDA96_01G054300</name>
</gene>
<dbReference type="PROSITE" id="PS50006">
    <property type="entry name" value="FHA_DOMAIN"/>
    <property type="match status" value="1"/>
</dbReference>
<proteinExistence type="predicted"/>
<name>A0A921RXP9_SORBI</name>
<comment type="caution">
    <text evidence="3">The sequence shown here is derived from an EMBL/GenBank/DDBJ whole genome shotgun (WGS) entry which is preliminary data.</text>
</comment>
<evidence type="ECO:0000313" key="4">
    <source>
        <dbReference type="Proteomes" id="UP000807115"/>
    </source>
</evidence>
<feature type="domain" description="FHA" evidence="2">
    <location>
        <begin position="667"/>
        <end position="724"/>
    </location>
</feature>
<reference evidence="3" key="1">
    <citation type="journal article" date="2019" name="BMC Genomics">
        <title>A new reference genome for Sorghum bicolor reveals high levels of sequence similarity between sweet and grain genotypes: implications for the genetics of sugar metabolism.</title>
        <authorList>
            <person name="Cooper E.A."/>
            <person name="Brenton Z.W."/>
            <person name="Flinn B.S."/>
            <person name="Jenkins J."/>
            <person name="Shu S."/>
            <person name="Flowers D."/>
            <person name="Luo F."/>
            <person name="Wang Y."/>
            <person name="Xia P."/>
            <person name="Barry K."/>
            <person name="Daum C."/>
            <person name="Lipzen A."/>
            <person name="Yoshinaga Y."/>
            <person name="Schmutz J."/>
            <person name="Saski C."/>
            <person name="Vermerris W."/>
            <person name="Kresovich S."/>
        </authorList>
    </citation>
    <scope>NUCLEOTIDE SEQUENCE</scope>
</reference>
<reference evidence="3" key="2">
    <citation type="submission" date="2020-10" db="EMBL/GenBank/DDBJ databases">
        <authorList>
            <person name="Cooper E.A."/>
            <person name="Brenton Z.W."/>
            <person name="Flinn B.S."/>
            <person name="Jenkins J."/>
            <person name="Shu S."/>
            <person name="Flowers D."/>
            <person name="Luo F."/>
            <person name="Wang Y."/>
            <person name="Xia P."/>
            <person name="Barry K."/>
            <person name="Daum C."/>
            <person name="Lipzen A."/>
            <person name="Yoshinaga Y."/>
            <person name="Schmutz J."/>
            <person name="Saski C."/>
            <person name="Vermerris W."/>
            <person name="Kresovich S."/>
        </authorList>
    </citation>
    <scope>NUCLEOTIDE SEQUENCE</scope>
</reference>
<feature type="region of interest" description="Disordered" evidence="1">
    <location>
        <begin position="460"/>
        <end position="487"/>
    </location>
</feature>
<accession>A0A921RXP9</accession>
<dbReference type="InterPro" id="IPR025999">
    <property type="entry name" value="MCRS_N"/>
</dbReference>
<dbReference type="InterPro" id="IPR037912">
    <property type="entry name" value="MCRS1"/>
</dbReference>
<dbReference type="GO" id="GO:0071339">
    <property type="term" value="C:MLL1 complex"/>
    <property type="evidence" value="ECO:0007669"/>
    <property type="project" value="InterPro"/>
</dbReference>
<sequence length="754" mass="82292">MGALSASTSSVNWLVEDDILLKNAVEAGASLESLAKGAVCFFRKFTLQEIQDRWNSLLYDPEISTQAASLMAEYENELSTSDPAKAHKLFNSKAKVFSFQKRKIDSVKNLYYVMRKRVRNDPCNSGDLGFLVAPCSCMATGSECVCGGLPNNIEPELNSVSRYGQVGSSYNGGHAYSETNGQSFHTKRTESMARDGDGTNNVVEGNNVSLKSITNFQDSMQFQQLDNNQCGNGVVDSKALVIPNHFSGSVQEPMPLQVIGQPEGSEAPGGAIWSGVQRRDRLTLADDKIVKSNLDGGMSGLDHAADFMDFAFFSNSEDFDILNSEFFLNSPSEGNQEDLDDPAFKVVHGVRSTLQNLVHPDEANMSCDQVDLGDVKNNCKLNTEDPEIPCNDDVSSPTEYPLECCSSTFGQKSENTIYSASPATSPRSNAEQPKTKDLAIIIKSEDMANAQPSLQTIKMNPSTSEQKEDSVAHDEGGVLGAKPSEGASTTGALLTGNIDTNDANTCMLALPSFSAAGFGEGSPCSLGPDESFDNSHGLTLQNSVQAPDQMQHNSLDGQPELDLGIQNTIANAATPAQAEECLDYEKDVPNYYDLEALILDQDLIPWDQDSDLMHPEVTRFHHPESRKALIRLELGARSYMNRAIMSHGAFAVIYGLHLKCYIKDPDVTLGRETEDVKVDIDLGKEGRQIRYLADSWAVIKMDESGSFHIKNIGKCPIFVNSKEIPSCKRINLSSDSLIEISLMHFIEYLHAVLI</sequence>
<evidence type="ECO:0000256" key="1">
    <source>
        <dbReference type="SAM" id="MobiDB-lite"/>
    </source>
</evidence>
<dbReference type="Proteomes" id="UP000807115">
    <property type="component" value="Chromosome 1"/>
</dbReference>
<dbReference type="AlphaFoldDB" id="A0A921RXP9"/>
<protein>
    <recommendedName>
        <fullName evidence="2">FHA domain-containing protein</fullName>
    </recommendedName>
</protein>
<dbReference type="GO" id="GO:0031011">
    <property type="term" value="C:Ino80 complex"/>
    <property type="evidence" value="ECO:0007669"/>
    <property type="project" value="InterPro"/>
</dbReference>
<dbReference type="PANTHER" id="PTHR13233">
    <property type="entry name" value="MICROSPHERULE PROTEIN 1"/>
    <property type="match status" value="1"/>
</dbReference>
<dbReference type="PANTHER" id="PTHR13233:SF0">
    <property type="entry name" value="MICROSPHERULE PROTEIN 1"/>
    <property type="match status" value="1"/>
</dbReference>
<feature type="compositionally biased region" description="Basic and acidic residues" evidence="1">
    <location>
        <begin position="465"/>
        <end position="476"/>
    </location>
</feature>
<evidence type="ECO:0000313" key="3">
    <source>
        <dbReference type="EMBL" id="KAG0547147.1"/>
    </source>
</evidence>
<dbReference type="Pfam" id="PF13325">
    <property type="entry name" value="MCRS_N"/>
    <property type="match status" value="1"/>
</dbReference>